<protein>
    <submittedName>
        <fullName evidence="7">Uncharacterized protein</fullName>
    </submittedName>
</protein>
<keyword evidence="8" id="KW-1185">Reference proteome</keyword>
<evidence type="ECO:0000313" key="8">
    <source>
        <dbReference type="Proteomes" id="UP001055153"/>
    </source>
</evidence>
<keyword evidence="3" id="KW-0255">Endonuclease</keyword>
<evidence type="ECO:0000256" key="2">
    <source>
        <dbReference type="ARBA" id="ARBA00022723"/>
    </source>
</evidence>
<dbReference type="PANTHER" id="PTHR33146:SF26">
    <property type="entry name" value="ENDONUCLEASE 4"/>
    <property type="match status" value="1"/>
</dbReference>
<proteinExistence type="predicted"/>
<dbReference type="RefSeq" id="WP_238236688.1">
    <property type="nucleotide sequence ID" value="NZ_BPQQ01000041.1"/>
</dbReference>
<organism evidence="7 8">
    <name type="scientific">Methylobacterium isbiliense</name>
    <dbReference type="NCBI Taxonomy" id="315478"/>
    <lineage>
        <taxon>Bacteria</taxon>
        <taxon>Pseudomonadati</taxon>
        <taxon>Pseudomonadota</taxon>
        <taxon>Alphaproteobacteria</taxon>
        <taxon>Hyphomicrobiales</taxon>
        <taxon>Methylobacteriaceae</taxon>
        <taxon>Methylobacterium</taxon>
    </lineage>
</organism>
<dbReference type="EMBL" id="BPQQ01000041">
    <property type="protein sequence ID" value="GJE01649.1"/>
    <property type="molecule type" value="Genomic_DNA"/>
</dbReference>
<keyword evidence="5" id="KW-1015">Disulfide bond</keyword>
<dbReference type="Gene3D" id="1.10.575.10">
    <property type="entry name" value="P1 Nuclease"/>
    <property type="match status" value="1"/>
</dbReference>
<evidence type="ECO:0000256" key="4">
    <source>
        <dbReference type="ARBA" id="ARBA00022801"/>
    </source>
</evidence>
<evidence type="ECO:0000256" key="1">
    <source>
        <dbReference type="ARBA" id="ARBA00022722"/>
    </source>
</evidence>
<evidence type="ECO:0000313" key="7">
    <source>
        <dbReference type="EMBL" id="GJE01649.1"/>
    </source>
</evidence>
<dbReference type="Proteomes" id="UP001055153">
    <property type="component" value="Unassembled WGS sequence"/>
</dbReference>
<reference evidence="7" key="2">
    <citation type="submission" date="2021-08" db="EMBL/GenBank/DDBJ databases">
        <authorList>
            <person name="Tani A."/>
            <person name="Ola A."/>
            <person name="Ogura Y."/>
            <person name="Katsura K."/>
            <person name="Hayashi T."/>
        </authorList>
    </citation>
    <scope>NUCLEOTIDE SEQUENCE</scope>
    <source>
        <strain evidence="7">DSM 17168</strain>
    </source>
</reference>
<keyword evidence="1" id="KW-0540">Nuclease</keyword>
<keyword evidence="4" id="KW-0378">Hydrolase</keyword>
<dbReference type="SUPFAM" id="SSF48537">
    <property type="entry name" value="Phospholipase C/P1 nuclease"/>
    <property type="match status" value="1"/>
</dbReference>
<accession>A0ABQ4SEX2</accession>
<dbReference type="InterPro" id="IPR003154">
    <property type="entry name" value="S1/P1nuclease"/>
</dbReference>
<keyword evidence="2" id="KW-0479">Metal-binding</keyword>
<dbReference type="Pfam" id="PF02265">
    <property type="entry name" value="S1-P1_nuclease"/>
    <property type="match status" value="1"/>
</dbReference>
<reference evidence="7" key="1">
    <citation type="journal article" date="2021" name="Front. Microbiol.">
        <title>Comprehensive Comparative Genomics and Phenotyping of Methylobacterium Species.</title>
        <authorList>
            <person name="Alessa O."/>
            <person name="Ogura Y."/>
            <person name="Fujitani Y."/>
            <person name="Takami H."/>
            <person name="Hayashi T."/>
            <person name="Sahin N."/>
            <person name="Tani A."/>
        </authorList>
    </citation>
    <scope>NUCLEOTIDE SEQUENCE</scope>
    <source>
        <strain evidence="7">DSM 17168</strain>
    </source>
</reference>
<evidence type="ECO:0000256" key="5">
    <source>
        <dbReference type="ARBA" id="ARBA00023157"/>
    </source>
</evidence>
<name>A0ABQ4SEX2_9HYPH</name>
<comment type="caution">
    <text evidence="7">The sequence shown here is derived from an EMBL/GenBank/DDBJ whole genome shotgun (WGS) entry which is preliminary data.</text>
</comment>
<sequence length="180" mass="19587">MRRIGLACLLWTAAESAALGWEQEGHAIVAEIAQRRLDSWARGLAARLLGEGRSLAFVSSWADDVRAARPESYDRHFVAIPPDVGNYESERDRRADPALGDCVVAAIERARRDLACGALDGAWRTPSASSFYFVGDVHQPLHDIGEARGGNDVRVELHARGLTCMGARVPRRGAMSLHSA</sequence>
<dbReference type="InterPro" id="IPR008947">
    <property type="entry name" value="PLipase_C/P1_nuclease_dom_sf"/>
</dbReference>
<dbReference type="CDD" id="cd11010">
    <property type="entry name" value="S1-P1_nuclease"/>
    <property type="match status" value="1"/>
</dbReference>
<gene>
    <name evidence="7" type="ORF">GMJLKIPL_3583</name>
</gene>
<dbReference type="PANTHER" id="PTHR33146">
    <property type="entry name" value="ENDONUCLEASE 4"/>
    <property type="match status" value="1"/>
</dbReference>
<evidence type="ECO:0000256" key="3">
    <source>
        <dbReference type="ARBA" id="ARBA00022759"/>
    </source>
</evidence>
<evidence type="ECO:0000256" key="6">
    <source>
        <dbReference type="ARBA" id="ARBA00023180"/>
    </source>
</evidence>
<keyword evidence="6" id="KW-0325">Glycoprotein</keyword>